<name>A0A5B2VAP1_9HYPH</name>
<comment type="caution">
    <text evidence="2">The sequence shown here is derived from an EMBL/GenBank/DDBJ whole genome shotgun (WGS) entry which is preliminary data.</text>
</comment>
<keyword evidence="2" id="KW-0808">Transferase</keyword>
<protein>
    <submittedName>
        <fullName evidence="2">GNAT family N-acetyltransferase</fullName>
    </submittedName>
</protein>
<dbReference type="EMBL" id="VUOA01000033">
    <property type="protein sequence ID" value="KAA2235788.1"/>
    <property type="molecule type" value="Genomic_DNA"/>
</dbReference>
<proteinExistence type="predicted"/>
<evidence type="ECO:0000259" key="1">
    <source>
        <dbReference type="Pfam" id="PF13480"/>
    </source>
</evidence>
<dbReference type="RefSeq" id="WP_149820218.1">
    <property type="nucleotide sequence ID" value="NZ_VUOA01000033.1"/>
</dbReference>
<reference evidence="2 3" key="1">
    <citation type="submission" date="2019-09" db="EMBL/GenBank/DDBJ databases">
        <title>Salinarimonas rosea gen. nov., sp. nov., a new member of the a-2 subgroup of the Proteobacteria.</title>
        <authorList>
            <person name="Liu J."/>
        </authorList>
    </citation>
    <scope>NUCLEOTIDE SEQUENCE [LARGE SCALE GENOMIC DNA]</scope>
    <source>
        <strain evidence="2 3">BN140002</strain>
    </source>
</reference>
<dbReference type="AlphaFoldDB" id="A0A5B2VAP1"/>
<dbReference type="InterPro" id="IPR038740">
    <property type="entry name" value="BioF2-like_GNAT_dom"/>
</dbReference>
<gene>
    <name evidence="2" type="ORF">F0L46_18370</name>
</gene>
<dbReference type="Pfam" id="PF13480">
    <property type="entry name" value="Acetyltransf_6"/>
    <property type="match status" value="1"/>
</dbReference>
<sequence length="372" mass="39075">MDIGLVSTRPGIAPAPSRALAVEITTGAALRGQEAAWRSLAARAAEPTPFDDPETMLGALQHLANGRDVPVVVARRGLELQAVIPVLPARHALGGEARLWRPDLLPPLPPLVTRERTAEVIEAVLDTLGAGGRRFARLSLAGLDADGPLAAALVATASGTGRGLVREEGRGIPVLPHDAAALPARDARRATLEERLGPLGPLRVERGRTPRQVRDGIEILLTLDAGTASRRRPALIADPGRSAFLRTATRRLAAAKACRADILWAGDRPIAAALVALRPGTAWLCRLAVDPAAGGDDAAEWLALDIARGFGRLRLDLLDMRPDAQTMPGAARRPTLDLVVETRPGGLAPTGFGALVGRRLRGMGRGQSLGRA</sequence>
<dbReference type="GO" id="GO:0016740">
    <property type="term" value="F:transferase activity"/>
    <property type="evidence" value="ECO:0007669"/>
    <property type="project" value="UniProtKB-KW"/>
</dbReference>
<evidence type="ECO:0000313" key="3">
    <source>
        <dbReference type="Proteomes" id="UP000323142"/>
    </source>
</evidence>
<organism evidence="2 3">
    <name type="scientific">Salinarimonas soli</name>
    <dbReference type="NCBI Taxonomy" id="1638099"/>
    <lineage>
        <taxon>Bacteria</taxon>
        <taxon>Pseudomonadati</taxon>
        <taxon>Pseudomonadota</taxon>
        <taxon>Alphaproteobacteria</taxon>
        <taxon>Hyphomicrobiales</taxon>
        <taxon>Salinarimonadaceae</taxon>
        <taxon>Salinarimonas</taxon>
    </lineage>
</organism>
<feature type="domain" description="BioF2-like acetyltransferase" evidence="1">
    <location>
        <begin position="193"/>
        <end position="309"/>
    </location>
</feature>
<reference evidence="2 3" key="2">
    <citation type="submission" date="2019-09" db="EMBL/GenBank/DDBJ databases">
        <authorList>
            <person name="Jin C."/>
        </authorList>
    </citation>
    <scope>NUCLEOTIDE SEQUENCE [LARGE SCALE GENOMIC DNA]</scope>
    <source>
        <strain evidence="2 3">BN140002</strain>
    </source>
</reference>
<evidence type="ECO:0000313" key="2">
    <source>
        <dbReference type="EMBL" id="KAA2235788.1"/>
    </source>
</evidence>
<dbReference type="Proteomes" id="UP000323142">
    <property type="component" value="Unassembled WGS sequence"/>
</dbReference>
<accession>A0A5B2VAP1</accession>
<keyword evidence="3" id="KW-1185">Reference proteome</keyword>